<dbReference type="FunFam" id="3.40.1180.10:FF:000001">
    <property type="entry name" value="(2E,6E)-farnesyl-diphosphate-specific ditrans,polycis-undecaprenyl-diphosphate synthase"/>
    <property type="match status" value="1"/>
</dbReference>
<name>A0A857DJ46_9FIRM</name>
<dbReference type="PANTHER" id="PTHR10291:SF0">
    <property type="entry name" value="DEHYDRODOLICHYL DIPHOSPHATE SYNTHASE 2"/>
    <property type="match status" value="1"/>
</dbReference>
<dbReference type="PROSITE" id="PS01066">
    <property type="entry name" value="UPP_SYNTHASE"/>
    <property type="match status" value="1"/>
</dbReference>
<comment type="function">
    <text evidence="2">Catalyzes the condensation of isopentenyl diphosphate (IPP) with allylic pyrophosphates generating different type of terpenoids.</text>
</comment>
<dbReference type="EC" id="2.5.1.-" evidence="2"/>
<dbReference type="InterPro" id="IPR001441">
    <property type="entry name" value="UPP_synth-like"/>
</dbReference>
<keyword evidence="2" id="KW-0479">Metal-binding</keyword>
<feature type="binding site" evidence="2">
    <location>
        <position position="198"/>
    </location>
    <ligand>
        <name>substrate</name>
    </ligand>
</feature>
<accession>A0A857DJ46</accession>
<dbReference type="SUPFAM" id="SSF64005">
    <property type="entry name" value="Undecaprenyl diphosphate synthase"/>
    <property type="match status" value="1"/>
</dbReference>
<evidence type="ECO:0000313" key="4">
    <source>
        <dbReference type="Proteomes" id="UP000430508"/>
    </source>
</evidence>
<feature type="active site" description="Proton acceptor" evidence="2">
    <location>
        <position position="78"/>
    </location>
</feature>
<feature type="binding site" evidence="2">
    <location>
        <position position="30"/>
    </location>
    <ligand>
        <name>Mg(2+)</name>
        <dbReference type="ChEBI" id="CHEBI:18420"/>
    </ligand>
</feature>
<organism evidence="3 4">
    <name type="scientific">Dehalobacter restrictus</name>
    <dbReference type="NCBI Taxonomy" id="55583"/>
    <lineage>
        <taxon>Bacteria</taxon>
        <taxon>Bacillati</taxon>
        <taxon>Bacillota</taxon>
        <taxon>Clostridia</taxon>
        <taxon>Eubacteriales</taxon>
        <taxon>Desulfitobacteriaceae</taxon>
        <taxon>Dehalobacter</taxon>
    </lineage>
</organism>
<feature type="binding site" evidence="2">
    <location>
        <position position="81"/>
    </location>
    <ligand>
        <name>substrate</name>
    </ligand>
</feature>
<dbReference type="Proteomes" id="UP000430508">
    <property type="component" value="Chromosome"/>
</dbReference>
<proteinExistence type="inferred from homology"/>
<sequence>MIMWKKDSGDVQLKNIDMKRIPRHLAIIMDGNGRWAQQKGLPRSVGHRAGVEALREVVRGSDELGIKYLTVYAFSTENWKRPQSEIGILMSLLKEYIRKELAELHANNVKICIFGQEEDIPKDVLKAYNEACEKTKNNTGLVLNVALNYGSRIEILKAVKEVAQEVQSGALNVQQITEEIFEKHLYTKDCPDPELLVRTSGEMRLSNYLLWQAAYSEIVIVNECWPDFNRALLFETIRIFQNRERRFGGVKEG</sequence>
<dbReference type="InterPro" id="IPR018520">
    <property type="entry name" value="UPP_synth-like_CS"/>
</dbReference>
<feature type="binding site" evidence="2">
    <location>
        <position position="79"/>
    </location>
    <ligand>
        <name>substrate</name>
    </ligand>
</feature>
<dbReference type="PANTHER" id="PTHR10291">
    <property type="entry name" value="DEHYDRODOLICHYL DIPHOSPHATE SYNTHASE FAMILY MEMBER"/>
    <property type="match status" value="1"/>
</dbReference>
<dbReference type="Pfam" id="PF01255">
    <property type="entry name" value="Prenyltransf"/>
    <property type="match status" value="1"/>
</dbReference>
<reference evidence="3 4" key="1">
    <citation type="submission" date="2019-12" db="EMBL/GenBank/DDBJ databases">
        <title>Sequence classification of anaerobic respiratory reductive dehalogenases: First we see many, then we see few.</title>
        <authorList>
            <person name="Molenda O."/>
            <person name="Puentes Jacome L.A."/>
            <person name="Cao X."/>
            <person name="Nesbo C.L."/>
            <person name="Tang S."/>
            <person name="Morson N."/>
            <person name="Patron J."/>
            <person name="Lomheim L."/>
            <person name="Wishart D.S."/>
            <person name="Edwards E.A."/>
        </authorList>
    </citation>
    <scope>NUCLEOTIDE SEQUENCE [LARGE SCALE GENOMIC DNA]</scope>
    <source>
        <strain evidence="3 4">12DCA</strain>
    </source>
</reference>
<dbReference type="CDD" id="cd00475">
    <property type="entry name" value="Cis_IPPS"/>
    <property type="match status" value="1"/>
</dbReference>
<feature type="binding site" evidence="2">
    <location>
        <position position="35"/>
    </location>
    <ligand>
        <name>substrate</name>
    </ligand>
</feature>
<dbReference type="NCBIfam" id="NF011405">
    <property type="entry name" value="PRK14830.1"/>
    <property type="match status" value="1"/>
</dbReference>
<dbReference type="AlphaFoldDB" id="A0A857DJ46"/>
<feature type="binding site" evidence="2">
    <location>
        <begin position="75"/>
        <end position="77"/>
    </location>
    <ligand>
        <name>substrate</name>
    </ligand>
</feature>
<keyword evidence="2" id="KW-0460">Magnesium</keyword>
<comment type="similarity">
    <text evidence="2">Belongs to the UPP synthase family.</text>
</comment>
<dbReference type="EMBL" id="CP046996">
    <property type="protein sequence ID" value="QHA00206.1"/>
    <property type="molecule type" value="Genomic_DNA"/>
</dbReference>
<comment type="cofactor">
    <cofactor evidence="2">
        <name>Mg(2+)</name>
        <dbReference type="ChEBI" id="CHEBI:18420"/>
    </cofactor>
    <text evidence="2">Binds 2 magnesium ions per subunit.</text>
</comment>
<feature type="binding site" evidence="2">
    <location>
        <begin position="31"/>
        <end position="34"/>
    </location>
    <ligand>
        <name>substrate</name>
    </ligand>
</feature>
<dbReference type="HAMAP" id="MF_01139">
    <property type="entry name" value="ISPT"/>
    <property type="match status" value="1"/>
</dbReference>
<protein>
    <recommendedName>
        <fullName evidence="2">Isoprenyl transferase</fullName>
        <ecNumber evidence="2">2.5.1.-</ecNumber>
    </recommendedName>
</protein>
<gene>
    <name evidence="3" type="ORF">GQ588_05850</name>
</gene>
<comment type="subunit">
    <text evidence="2">Homodimer.</text>
</comment>
<feature type="active site" evidence="2">
    <location>
        <position position="30"/>
    </location>
</feature>
<feature type="binding site" evidence="2">
    <location>
        <position position="47"/>
    </location>
    <ligand>
        <name>substrate</name>
    </ligand>
</feature>
<feature type="binding site" evidence="2">
    <location>
        <position position="43"/>
    </location>
    <ligand>
        <name>substrate</name>
    </ligand>
</feature>
<evidence type="ECO:0000313" key="3">
    <source>
        <dbReference type="EMBL" id="QHA00206.1"/>
    </source>
</evidence>
<dbReference type="InterPro" id="IPR036424">
    <property type="entry name" value="UPP_synth-like_sf"/>
</dbReference>
<dbReference type="Gene3D" id="3.40.1180.10">
    <property type="entry name" value="Decaprenyl diphosphate synthase-like"/>
    <property type="match status" value="1"/>
</dbReference>
<feature type="binding site" evidence="2">
    <location>
        <begin position="204"/>
        <end position="206"/>
    </location>
    <ligand>
        <name>substrate</name>
    </ligand>
</feature>
<evidence type="ECO:0000256" key="1">
    <source>
        <dbReference type="ARBA" id="ARBA00022679"/>
    </source>
</evidence>
<evidence type="ECO:0000256" key="2">
    <source>
        <dbReference type="HAMAP-Rule" id="MF_01139"/>
    </source>
</evidence>
<dbReference type="GO" id="GO:0045547">
    <property type="term" value="F:ditrans,polycis-polyprenyl diphosphate synthase [(2E,6E)-farnesyl diphosphate specific] activity"/>
    <property type="evidence" value="ECO:0007669"/>
    <property type="project" value="TreeGrafter"/>
</dbReference>
<dbReference type="NCBIfam" id="TIGR00055">
    <property type="entry name" value="uppS"/>
    <property type="match status" value="1"/>
</dbReference>
<feature type="binding site" evidence="2">
    <location>
        <position position="217"/>
    </location>
    <ligand>
        <name>Mg(2+)</name>
        <dbReference type="ChEBI" id="CHEBI:18420"/>
    </ligand>
</feature>
<dbReference type="GO" id="GO:0016094">
    <property type="term" value="P:polyprenol biosynthetic process"/>
    <property type="evidence" value="ECO:0007669"/>
    <property type="project" value="TreeGrafter"/>
</dbReference>
<keyword evidence="1 2" id="KW-0808">Transferase</keyword>
<dbReference type="GO" id="GO:0000287">
    <property type="term" value="F:magnesium ion binding"/>
    <property type="evidence" value="ECO:0007669"/>
    <property type="project" value="UniProtKB-UniRule"/>
</dbReference>
<dbReference type="RefSeq" id="WP_025205400.1">
    <property type="nucleotide sequence ID" value="NZ_CP046996.1"/>
</dbReference>